<evidence type="ECO:0000256" key="1">
    <source>
        <dbReference type="ARBA" id="ARBA00022908"/>
    </source>
</evidence>
<dbReference type="GO" id="GO:0006310">
    <property type="term" value="P:DNA recombination"/>
    <property type="evidence" value="ECO:0007669"/>
    <property type="project" value="UniProtKB-KW"/>
</dbReference>
<dbReference type="Gene3D" id="1.10.443.10">
    <property type="entry name" value="Intergrase catalytic core"/>
    <property type="match status" value="1"/>
</dbReference>
<proteinExistence type="predicted"/>
<dbReference type="GO" id="GO:0015074">
    <property type="term" value="P:DNA integration"/>
    <property type="evidence" value="ECO:0007669"/>
    <property type="project" value="UniProtKB-KW"/>
</dbReference>
<dbReference type="Pfam" id="PF00589">
    <property type="entry name" value="Phage_integrase"/>
    <property type="match status" value="1"/>
</dbReference>
<keyword evidence="1" id="KW-0229">DNA integration</keyword>
<dbReference type="InterPro" id="IPR002104">
    <property type="entry name" value="Integrase_catalytic"/>
</dbReference>
<evidence type="ECO:0000256" key="2">
    <source>
        <dbReference type="ARBA" id="ARBA00023125"/>
    </source>
</evidence>
<dbReference type="PANTHER" id="PTHR30349">
    <property type="entry name" value="PHAGE INTEGRASE-RELATED"/>
    <property type="match status" value="1"/>
</dbReference>
<evidence type="ECO:0000313" key="6">
    <source>
        <dbReference type="Proteomes" id="UP000228945"/>
    </source>
</evidence>
<dbReference type="RefSeq" id="WP_099622837.1">
    <property type="nucleotide sequence ID" value="NZ_CP024201.1"/>
</dbReference>
<dbReference type="Proteomes" id="UP000228945">
    <property type="component" value="Chromosome"/>
</dbReference>
<accession>A0A2D2AZZ3</accession>
<sequence length="350" mass="39689">MKRMAKIELKYVKAYKDRHGTLRHYFRRKGFPTVVLPGPAGSAEFLAAYAEAEAQAPRPQAVGSKVQPRSINALIIQYYQSTEFRDLKEITQRGYRNMLDRFRDKHGNKSAISVQTHHFEAIFHGMADTPGAAVNLRKRLRRVFRLAVRLGWRKDNPVVETELRRKKTKGFIPWSEEDIAKYLEHWAPGTRERLALLLFLCAGQRRSDTVTMGRQHVKDGKISACQLKTETRVLIPMHPLLRAELELHPSTDLTFLLTQYGLPFSAAGFTGWFVERAKMAGVVDRTPHGLRKAAGRRLAEAGCTVHQIMAVLGHVSLGEAEKYTRDADRAQLADDAFEKLLEAETRTSSV</sequence>
<reference evidence="5 6" key="1">
    <citation type="submission" date="2017-10" db="EMBL/GenBank/DDBJ databases">
        <title>Genome sequence of Caulobacter mirabilis FWC38.</title>
        <authorList>
            <person name="Fiebig A."/>
            <person name="Crosson S."/>
        </authorList>
    </citation>
    <scope>NUCLEOTIDE SEQUENCE [LARGE SCALE GENOMIC DNA]</scope>
    <source>
        <strain evidence="5 6">FWC 38</strain>
    </source>
</reference>
<evidence type="ECO:0000256" key="3">
    <source>
        <dbReference type="ARBA" id="ARBA00023172"/>
    </source>
</evidence>
<dbReference type="EMBL" id="CP024201">
    <property type="protein sequence ID" value="ATQ43588.1"/>
    <property type="molecule type" value="Genomic_DNA"/>
</dbReference>
<protein>
    <recommendedName>
        <fullName evidence="4">Tyr recombinase domain-containing protein</fullName>
    </recommendedName>
</protein>
<keyword evidence="3" id="KW-0233">DNA recombination</keyword>
<dbReference type="GO" id="GO:0003677">
    <property type="term" value="F:DNA binding"/>
    <property type="evidence" value="ECO:0007669"/>
    <property type="project" value="UniProtKB-KW"/>
</dbReference>
<keyword evidence="2" id="KW-0238">DNA-binding</keyword>
<dbReference type="InterPro" id="IPR013762">
    <property type="entry name" value="Integrase-like_cat_sf"/>
</dbReference>
<dbReference type="AlphaFoldDB" id="A0A2D2AZZ3"/>
<name>A0A2D2AZZ3_9CAUL</name>
<gene>
    <name evidence="5" type="ORF">CSW64_14860</name>
</gene>
<dbReference type="InterPro" id="IPR010998">
    <property type="entry name" value="Integrase_recombinase_N"/>
</dbReference>
<dbReference type="PROSITE" id="PS51898">
    <property type="entry name" value="TYR_RECOMBINASE"/>
    <property type="match status" value="1"/>
</dbReference>
<dbReference type="Gene3D" id="1.10.150.130">
    <property type="match status" value="1"/>
</dbReference>
<dbReference type="KEGG" id="cmb:CSW64_14860"/>
<dbReference type="OrthoDB" id="7510934at2"/>
<evidence type="ECO:0000313" key="5">
    <source>
        <dbReference type="EMBL" id="ATQ43588.1"/>
    </source>
</evidence>
<dbReference type="InterPro" id="IPR050090">
    <property type="entry name" value="Tyrosine_recombinase_XerCD"/>
</dbReference>
<organism evidence="5 6">
    <name type="scientific">Caulobacter mirabilis</name>
    <dbReference type="NCBI Taxonomy" id="69666"/>
    <lineage>
        <taxon>Bacteria</taxon>
        <taxon>Pseudomonadati</taxon>
        <taxon>Pseudomonadota</taxon>
        <taxon>Alphaproteobacteria</taxon>
        <taxon>Caulobacterales</taxon>
        <taxon>Caulobacteraceae</taxon>
        <taxon>Caulobacter</taxon>
    </lineage>
</organism>
<feature type="domain" description="Tyr recombinase" evidence="4">
    <location>
        <begin position="169"/>
        <end position="337"/>
    </location>
</feature>
<evidence type="ECO:0000259" key="4">
    <source>
        <dbReference type="PROSITE" id="PS51898"/>
    </source>
</evidence>
<dbReference type="InterPro" id="IPR011010">
    <property type="entry name" value="DNA_brk_join_enz"/>
</dbReference>
<keyword evidence="6" id="KW-1185">Reference proteome</keyword>
<dbReference type="SUPFAM" id="SSF56349">
    <property type="entry name" value="DNA breaking-rejoining enzymes"/>
    <property type="match status" value="1"/>
</dbReference>